<evidence type="ECO:0000313" key="2">
    <source>
        <dbReference type="EMBL" id="KAF8401162.1"/>
    </source>
</evidence>
<dbReference type="SMART" id="SM00384">
    <property type="entry name" value="AT_hook"/>
    <property type="match status" value="4"/>
</dbReference>
<dbReference type="OrthoDB" id="1110759at2759"/>
<reference evidence="2 3" key="1">
    <citation type="submission" date="2020-04" db="EMBL/GenBank/DDBJ databases">
        <title>Plant Genome Project.</title>
        <authorList>
            <person name="Zhang R.-G."/>
        </authorList>
    </citation>
    <scope>NUCLEOTIDE SEQUENCE [LARGE SCALE GENOMIC DNA]</scope>
    <source>
        <strain evidence="2">YNK0</strain>
        <tissue evidence="2">Leaf</tissue>
    </source>
</reference>
<evidence type="ECO:0000256" key="1">
    <source>
        <dbReference type="SAM" id="MobiDB-lite"/>
    </source>
</evidence>
<dbReference type="EMBL" id="JABCRI010000009">
    <property type="protein sequence ID" value="KAF8401162.1"/>
    <property type="molecule type" value="Genomic_DNA"/>
</dbReference>
<dbReference type="Proteomes" id="UP000655225">
    <property type="component" value="Unassembled WGS sequence"/>
</dbReference>
<feature type="compositionally biased region" description="Low complexity" evidence="1">
    <location>
        <begin position="72"/>
        <end position="93"/>
    </location>
</feature>
<dbReference type="GO" id="GO:0003677">
    <property type="term" value="F:DNA binding"/>
    <property type="evidence" value="ECO:0007669"/>
    <property type="project" value="InterPro"/>
</dbReference>
<protein>
    <submittedName>
        <fullName evidence="2">Uncharacterized protein</fullName>
    </submittedName>
</protein>
<name>A0A835DHR7_TETSI</name>
<sequence length="106" mass="11330">MVKNNYMRPNPNAPSTRGCGRPPKPKLPLPSGTLISLLRPRGRPPKPRDPSTMAEPLKASSGSEKSRRCGRPPKNARTTTAAATTPPRTLGRPPKVKTPIAAVGFD</sequence>
<dbReference type="InterPro" id="IPR017956">
    <property type="entry name" value="AT_hook_DNA-bd_motif"/>
</dbReference>
<dbReference type="AlphaFoldDB" id="A0A835DHR7"/>
<comment type="caution">
    <text evidence="2">The sequence shown here is derived from an EMBL/GenBank/DDBJ whole genome shotgun (WGS) entry which is preliminary data.</text>
</comment>
<evidence type="ECO:0000313" key="3">
    <source>
        <dbReference type="Proteomes" id="UP000655225"/>
    </source>
</evidence>
<feature type="region of interest" description="Disordered" evidence="1">
    <location>
        <begin position="1"/>
        <end position="106"/>
    </location>
</feature>
<gene>
    <name evidence="2" type="ORF">HHK36_014466</name>
</gene>
<accession>A0A835DHR7</accession>
<organism evidence="2 3">
    <name type="scientific">Tetracentron sinense</name>
    <name type="common">Spur-leaf</name>
    <dbReference type="NCBI Taxonomy" id="13715"/>
    <lineage>
        <taxon>Eukaryota</taxon>
        <taxon>Viridiplantae</taxon>
        <taxon>Streptophyta</taxon>
        <taxon>Embryophyta</taxon>
        <taxon>Tracheophyta</taxon>
        <taxon>Spermatophyta</taxon>
        <taxon>Magnoliopsida</taxon>
        <taxon>Trochodendrales</taxon>
        <taxon>Trochodendraceae</taxon>
        <taxon>Tetracentron</taxon>
    </lineage>
</organism>
<keyword evidence="3" id="KW-1185">Reference proteome</keyword>
<dbReference type="PRINTS" id="PR00929">
    <property type="entry name" value="ATHOOK"/>
</dbReference>
<proteinExistence type="predicted"/>